<dbReference type="GO" id="GO:0005886">
    <property type="term" value="C:plasma membrane"/>
    <property type="evidence" value="ECO:0007669"/>
    <property type="project" value="TreeGrafter"/>
</dbReference>
<dbReference type="RefSeq" id="WP_076979853.1">
    <property type="nucleotide sequence ID" value="NZ_CP019124.1"/>
</dbReference>
<dbReference type="InterPro" id="IPR007401">
    <property type="entry name" value="DUF454"/>
</dbReference>
<dbReference type="Proteomes" id="UP000187266">
    <property type="component" value="Chromosome"/>
</dbReference>
<organism evidence="1 2">
    <name type="scientific">Brevirhabdus pacifica</name>
    <dbReference type="NCBI Taxonomy" id="1267768"/>
    <lineage>
        <taxon>Bacteria</taxon>
        <taxon>Pseudomonadati</taxon>
        <taxon>Pseudomonadota</taxon>
        <taxon>Alphaproteobacteria</taxon>
        <taxon>Rhodobacterales</taxon>
        <taxon>Paracoccaceae</taxon>
        <taxon>Brevirhabdus</taxon>
    </lineage>
</organism>
<dbReference type="Pfam" id="PF04304">
    <property type="entry name" value="DUF454"/>
    <property type="match status" value="1"/>
</dbReference>
<name>A0A1U7DIL6_9RHOB</name>
<accession>A0A2M9DB50</accession>
<dbReference type="AlphaFoldDB" id="A0A1U7DIL6"/>
<dbReference type="PIRSF" id="PIRSF016789">
    <property type="entry name" value="DUF454"/>
    <property type="match status" value="1"/>
</dbReference>
<evidence type="ECO:0000313" key="1">
    <source>
        <dbReference type="EMBL" id="APX89832.1"/>
    </source>
</evidence>
<evidence type="ECO:0000313" key="2">
    <source>
        <dbReference type="Proteomes" id="UP000187266"/>
    </source>
</evidence>
<keyword evidence="2" id="KW-1185">Reference proteome</keyword>
<reference evidence="1 2" key="1">
    <citation type="submission" date="2017-01" db="EMBL/GenBank/DDBJ databases">
        <title>Genomic analysis of Xuhuaishuia manganoxidans DY6-4.</title>
        <authorList>
            <person name="Wang X."/>
        </authorList>
    </citation>
    <scope>NUCLEOTIDE SEQUENCE [LARGE SCALE GENOMIC DNA]</scope>
    <source>
        <strain evidence="1 2">DY6-4</strain>
    </source>
</reference>
<proteinExistence type="predicted"/>
<sequence>MRAFWFIIGMLSLILGLAGILLPLLPTVPFLLLAAFCFARSSQRVHAWLIGHPRLGPPITDWQERGAIGPRAKRLASLSIGLAFALSVAMGVRPQILGIQAAVLVAVTIFIWTRPSA</sequence>
<accession>A0A1U7DIL6</accession>
<gene>
    <name evidence="1" type="ORF">BV394_08980</name>
</gene>
<dbReference type="STRING" id="1267768.BV394_08980"/>
<dbReference type="PANTHER" id="PTHR35813:SF1">
    <property type="entry name" value="INNER MEMBRANE PROTEIN YBAN"/>
    <property type="match status" value="1"/>
</dbReference>
<dbReference type="EMBL" id="CP019124">
    <property type="protein sequence ID" value="APX89832.1"/>
    <property type="molecule type" value="Genomic_DNA"/>
</dbReference>
<dbReference type="PANTHER" id="PTHR35813">
    <property type="entry name" value="INNER MEMBRANE PROTEIN YBAN"/>
    <property type="match status" value="1"/>
</dbReference>
<dbReference type="OrthoDB" id="9816293at2"/>
<protein>
    <submittedName>
        <fullName evidence="1">Uncharacterized protein</fullName>
    </submittedName>
</protein>